<dbReference type="GeneID" id="55003803"/>
<gene>
    <name evidence="1" type="primary">24</name>
    <name evidence="1" type="ORF">SAMW_24</name>
</gene>
<sequence>MRDTITEARKLLAVLGWTYGMPTTRGNSAGWSTTVPLVSDAPLADVADAAAVEKAEAYGIDTNGPDRGRLRVTAPTGSSYFQGMAPLVWADIQVAGLDEHLRIDYDGEVPPLPEAEVCTMLRANAAERRRLLALRITAIQDARGSRPVEHIAAAAGVSKPAIYKIYKQTPEQSVRVPGGDVLAVIRDTVAALDSAEDERRALARRAHGEGVSVATIAHFAGVSVRTVYTLIGE</sequence>
<dbReference type="KEGG" id="vg:55003803"/>
<evidence type="ECO:0000313" key="2">
    <source>
        <dbReference type="Proteomes" id="UP000280497"/>
    </source>
</evidence>
<name>A0A385UH69_9CAUD</name>
<protein>
    <submittedName>
        <fullName evidence="1">Uncharacterized protein</fullName>
    </submittedName>
</protein>
<reference evidence="1 2" key="1">
    <citation type="submission" date="2018-08" db="EMBL/GenBank/DDBJ databases">
        <authorList>
            <person name="Pathak A."/>
            <person name="Staton O.A."/>
            <person name="Aldaher A.R."/>
            <person name="Baird K.M."/>
            <person name="Borah A."/>
            <person name="Haggard G.E."/>
            <person name="Meesala S."/>
            <person name="Nealy S.L."/>
            <person name="Ramdas R."/>
            <person name="Rocha M."/>
            <person name="Sristi D."/>
            <person name="Thukral S."/>
            <person name="Walls C.E."/>
            <person name="Waqas M."/>
            <person name="Williams M.R."/>
            <person name="Winters A.K."/>
            <person name="Sahawneh K.J."/>
            <person name="Monti D.L."/>
            <person name="Garlena R.A."/>
            <person name="Russell D.A."/>
            <person name="Pope W.H."/>
            <person name="Jacobs-Sera D."/>
            <person name="Hatfull G.F."/>
        </authorList>
    </citation>
    <scope>NUCLEOTIDE SEQUENCE [LARGE SCALE GENOMIC DNA]</scope>
</reference>
<dbReference type="Proteomes" id="UP000280497">
    <property type="component" value="Segment"/>
</dbReference>
<dbReference type="EMBL" id="MH727560">
    <property type="protein sequence ID" value="AYB70506.1"/>
    <property type="molecule type" value="Genomic_DNA"/>
</dbReference>
<accession>A0A385UH69</accession>
<keyword evidence="2" id="KW-1185">Reference proteome</keyword>
<dbReference type="RefSeq" id="YP_009812733.1">
    <property type="nucleotide sequence ID" value="NC_048069.1"/>
</dbReference>
<proteinExistence type="predicted"/>
<evidence type="ECO:0000313" key="1">
    <source>
        <dbReference type="EMBL" id="AYB70506.1"/>
    </source>
</evidence>
<organism evidence="1 2">
    <name type="scientific">Corynebacterium phage SamW</name>
    <dbReference type="NCBI Taxonomy" id="2301601"/>
    <lineage>
        <taxon>Viruses</taxon>
        <taxon>Duplodnaviria</taxon>
        <taxon>Heunggongvirae</taxon>
        <taxon>Uroviricota</taxon>
        <taxon>Caudoviricetes</taxon>
        <taxon>Samwavirus</taxon>
        <taxon>Samwavirus samW</taxon>
    </lineage>
</organism>